<dbReference type="PANTHER" id="PTHR30269">
    <property type="entry name" value="TRANSMEMBRANE PROTEIN YFCA"/>
    <property type="match status" value="1"/>
</dbReference>
<name>A0ABQ5UN70_9HYPH</name>
<evidence type="ECO:0000256" key="2">
    <source>
        <dbReference type="ARBA" id="ARBA00009142"/>
    </source>
</evidence>
<dbReference type="Proteomes" id="UP001161405">
    <property type="component" value="Unassembled WGS sequence"/>
</dbReference>
<feature type="transmembrane region" description="Helical" evidence="8">
    <location>
        <begin position="51"/>
        <end position="70"/>
    </location>
</feature>
<evidence type="ECO:0000313" key="9">
    <source>
        <dbReference type="EMBL" id="GLQ16285.1"/>
    </source>
</evidence>
<feature type="transmembrane region" description="Helical" evidence="8">
    <location>
        <begin position="12"/>
        <end position="39"/>
    </location>
</feature>
<proteinExistence type="inferred from homology"/>
<keyword evidence="6 8" id="KW-1133">Transmembrane helix</keyword>
<evidence type="ECO:0000313" key="10">
    <source>
        <dbReference type="Proteomes" id="UP001161405"/>
    </source>
</evidence>
<evidence type="ECO:0000256" key="7">
    <source>
        <dbReference type="ARBA" id="ARBA00023136"/>
    </source>
</evidence>
<keyword evidence="3" id="KW-0813">Transport</keyword>
<comment type="similarity">
    <text evidence="2 8">Belongs to the 4-toluene sulfonate uptake permease (TSUP) (TC 2.A.102) family.</text>
</comment>
<evidence type="ECO:0000256" key="1">
    <source>
        <dbReference type="ARBA" id="ARBA00004651"/>
    </source>
</evidence>
<dbReference type="InterPro" id="IPR002781">
    <property type="entry name" value="TM_pro_TauE-like"/>
</dbReference>
<comment type="caution">
    <text evidence="9">The sequence shown here is derived from an EMBL/GenBank/DDBJ whole genome shotgun (WGS) entry which is preliminary data.</text>
</comment>
<gene>
    <name evidence="9" type="ORF">GCM10007879_05340</name>
</gene>
<reference evidence="9" key="2">
    <citation type="submission" date="2023-01" db="EMBL/GenBank/DDBJ databases">
        <title>Draft genome sequence of Maritalea porphyrae strain NBRC 107169.</title>
        <authorList>
            <person name="Sun Q."/>
            <person name="Mori K."/>
        </authorList>
    </citation>
    <scope>NUCLEOTIDE SEQUENCE</scope>
    <source>
        <strain evidence="9">NBRC 107169</strain>
    </source>
</reference>
<sequence length="256" mass="27923">MPLDITAIDPTVVIISFLAVFMVALSKSGLVGSLSFVGVPLLSIVMPVTEAVGVMLPVLICMDIIGLMAYRREIHWPNLKILLPGAITGIAIGWIFFAFISEGMVRLMVGVVTLLFCLDEWLPLRKSLTGLPPSKPWGVFWGSIAGFTSFVSHTGGPPFQIFMLPQRLKPTLYAGTTVIFFAVVNATKLIPYAFLGQLSSSNLTKSAMLVPVAVMGMLLGVFLVKRISTELFYRMAYILAFILALKLLYDGILSFL</sequence>
<feature type="transmembrane region" description="Helical" evidence="8">
    <location>
        <begin position="172"/>
        <end position="194"/>
    </location>
</feature>
<accession>A0ABQ5UN70</accession>
<evidence type="ECO:0000256" key="5">
    <source>
        <dbReference type="ARBA" id="ARBA00022692"/>
    </source>
</evidence>
<keyword evidence="4 8" id="KW-1003">Cell membrane</keyword>
<feature type="transmembrane region" description="Helical" evidence="8">
    <location>
        <begin position="206"/>
        <end position="224"/>
    </location>
</feature>
<feature type="transmembrane region" description="Helical" evidence="8">
    <location>
        <begin position="82"/>
        <end position="101"/>
    </location>
</feature>
<keyword evidence="10" id="KW-1185">Reference proteome</keyword>
<keyword evidence="5 8" id="KW-0812">Transmembrane</keyword>
<dbReference type="PANTHER" id="PTHR30269:SF37">
    <property type="entry name" value="MEMBRANE TRANSPORTER PROTEIN"/>
    <property type="match status" value="1"/>
</dbReference>
<evidence type="ECO:0000256" key="4">
    <source>
        <dbReference type="ARBA" id="ARBA00022475"/>
    </source>
</evidence>
<dbReference type="Pfam" id="PF01925">
    <property type="entry name" value="TauE"/>
    <property type="match status" value="1"/>
</dbReference>
<dbReference type="InterPro" id="IPR052017">
    <property type="entry name" value="TSUP"/>
</dbReference>
<keyword evidence="7 8" id="KW-0472">Membrane</keyword>
<dbReference type="EMBL" id="BSNI01000001">
    <property type="protein sequence ID" value="GLQ16285.1"/>
    <property type="molecule type" value="Genomic_DNA"/>
</dbReference>
<evidence type="ECO:0000256" key="3">
    <source>
        <dbReference type="ARBA" id="ARBA00022448"/>
    </source>
</evidence>
<feature type="transmembrane region" description="Helical" evidence="8">
    <location>
        <begin position="231"/>
        <end position="249"/>
    </location>
</feature>
<dbReference type="RefSeq" id="WP_284361832.1">
    <property type="nucleotide sequence ID" value="NZ_BSNI01000001.1"/>
</dbReference>
<evidence type="ECO:0000256" key="8">
    <source>
        <dbReference type="RuleBase" id="RU363041"/>
    </source>
</evidence>
<protein>
    <recommendedName>
        <fullName evidence="8">Probable membrane transporter protein</fullName>
    </recommendedName>
</protein>
<comment type="subcellular location">
    <subcellularLocation>
        <location evidence="1 8">Cell membrane</location>
        <topology evidence="1 8">Multi-pass membrane protein</topology>
    </subcellularLocation>
</comment>
<organism evidence="9 10">
    <name type="scientific">Maritalea porphyrae</name>
    <dbReference type="NCBI Taxonomy" id="880732"/>
    <lineage>
        <taxon>Bacteria</taxon>
        <taxon>Pseudomonadati</taxon>
        <taxon>Pseudomonadota</taxon>
        <taxon>Alphaproteobacteria</taxon>
        <taxon>Hyphomicrobiales</taxon>
        <taxon>Devosiaceae</taxon>
        <taxon>Maritalea</taxon>
    </lineage>
</organism>
<reference evidence="9" key="1">
    <citation type="journal article" date="2014" name="Int. J. Syst. Evol. Microbiol.">
        <title>Complete genome of a new Firmicutes species belonging to the dominant human colonic microbiota ('Ruminococcus bicirculans') reveals two chromosomes and a selective capacity to utilize plant glucans.</title>
        <authorList>
            <consortium name="NISC Comparative Sequencing Program"/>
            <person name="Wegmann U."/>
            <person name="Louis P."/>
            <person name="Goesmann A."/>
            <person name="Henrissat B."/>
            <person name="Duncan S.H."/>
            <person name="Flint H.J."/>
        </authorList>
    </citation>
    <scope>NUCLEOTIDE SEQUENCE</scope>
    <source>
        <strain evidence="9">NBRC 107169</strain>
    </source>
</reference>
<evidence type="ECO:0000256" key="6">
    <source>
        <dbReference type="ARBA" id="ARBA00022989"/>
    </source>
</evidence>